<accession>A0ABR1PT65</accession>
<feature type="region of interest" description="Disordered" evidence="2">
    <location>
        <begin position="1"/>
        <end position="32"/>
    </location>
</feature>
<keyword evidence="5" id="KW-1185">Reference proteome</keyword>
<keyword evidence="1" id="KW-0539">Nucleus</keyword>
<dbReference type="RefSeq" id="XP_066692968.1">
    <property type="nucleotide sequence ID" value="XM_066850730.1"/>
</dbReference>
<protein>
    <recommendedName>
        <fullName evidence="3">Zn(2)-C6 fungal-type domain-containing protein</fullName>
    </recommendedName>
</protein>
<dbReference type="Pfam" id="PF00172">
    <property type="entry name" value="Zn_clus"/>
    <property type="match status" value="1"/>
</dbReference>
<dbReference type="PROSITE" id="PS00463">
    <property type="entry name" value="ZN2_CY6_FUNGAL_1"/>
    <property type="match status" value="1"/>
</dbReference>
<dbReference type="PANTHER" id="PTHR47256">
    <property type="entry name" value="ZN(II)2CYS6 TRANSCRIPTION FACTOR (EUROFUNG)-RELATED"/>
    <property type="match status" value="1"/>
</dbReference>
<organism evidence="4 5">
    <name type="scientific">Apiospora aurea</name>
    <dbReference type="NCBI Taxonomy" id="335848"/>
    <lineage>
        <taxon>Eukaryota</taxon>
        <taxon>Fungi</taxon>
        <taxon>Dikarya</taxon>
        <taxon>Ascomycota</taxon>
        <taxon>Pezizomycotina</taxon>
        <taxon>Sordariomycetes</taxon>
        <taxon>Xylariomycetidae</taxon>
        <taxon>Amphisphaeriales</taxon>
        <taxon>Apiosporaceae</taxon>
        <taxon>Apiospora</taxon>
    </lineage>
</organism>
<dbReference type="InterPro" id="IPR036864">
    <property type="entry name" value="Zn2-C6_fun-type_DNA-bd_sf"/>
</dbReference>
<dbReference type="CDD" id="cd00067">
    <property type="entry name" value="GAL4"/>
    <property type="match status" value="1"/>
</dbReference>
<evidence type="ECO:0000256" key="2">
    <source>
        <dbReference type="SAM" id="MobiDB-lite"/>
    </source>
</evidence>
<proteinExistence type="predicted"/>
<dbReference type="InterPro" id="IPR053187">
    <property type="entry name" value="Notoamide_regulator"/>
</dbReference>
<feature type="domain" description="Zn(2)-C6 fungal-type" evidence="3">
    <location>
        <begin position="34"/>
        <end position="64"/>
    </location>
</feature>
<evidence type="ECO:0000256" key="1">
    <source>
        <dbReference type="ARBA" id="ARBA00023242"/>
    </source>
</evidence>
<evidence type="ECO:0000313" key="4">
    <source>
        <dbReference type="EMBL" id="KAK7937640.1"/>
    </source>
</evidence>
<dbReference type="Gene3D" id="4.10.240.10">
    <property type="entry name" value="Zn(2)-C6 fungal-type DNA-binding domain"/>
    <property type="match status" value="1"/>
</dbReference>
<feature type="compositionally biased region" description="Acidic residues" evidence="2">
    <location>
        <begin position="773"/>
        <end position="783"/>
    </location>
</feature>
<dbReference type="GeneID" id="92083792"/>
<gene>
    <name evidence="4" type="ORF">PG986_014508</name>
</gene>
<dbReference type="EMBL" id="JAQQWE010000010">
    <property type="protein sequence ID" value="KAK7937640.1"/>
    <property type="molecule type" value="Genomic_DNA"/>
</dbReference>
<evidence type="ECO:0000313" key="5">
    <source>
        <dbReference type="Proteomes" id="UP001391051"/>
    </source>
</evidence>
<dbReference type="Proteomes" id="UP001391051">
    <property type="component" value="Unassembled WGS sequence"/>
</dbReference>
<feature type="region of interest" description="Disordered" evidence="2">
    <location>
        <begin position="756"/>
        <end position="800"/>
    </location>
</feature>
<dbReference type="SMART" id="SM00066">
    <property type="entry name" value="GAL4"/>
    <property type="match status" value="1"/>
</dbReference>
<sequence length="820" mass="92035">MSYKPLAPRPAYGHPYPDPTSPPNSKRKPAPKTACETCRTRKTACDGKRPSCSKCTRKLLPCRYSTTGERLKERVRELQSSLDRHVELVNFLSATPEGKIIQVLRDLRAAPGPMDYLAIAKSEVDTPQGSRSPTTDTGVAGSLQSLSRVDLEFDRLTARYQITYPVLPPIPLATVHPHPRFPVPVLKPGPGQPPLVNVGGSISAHSTSLLQGQSSSTDPLDSLTAALTERLRPSHRTTGASSRRLATPPPYIDERLSRLQIDYWTSVPISNDFAATVISTYLEVDHPFYAFFDDDLFLSDLVSLEVTFCSPFLVSSLLSHACYTCAAIDSRTSALGHAFFQEAEMLYRAERMSDLLPSSSALAIFSMVCTLQCRDDLALETQQLSRQMGERMKLFGVPEEEGNRVHFNNMTPHMKIASAQVAWGLYSWLRCFTDGVLRGETHRVPSDLANPRCTSRQQQTRKCIQPRLARTFSPDLDGQGLPRTLHALGPRPRDRRRILDQSREAPFERVSLAFAETKYTKLLEWAATLRPELQRQEQNTPIDTLLFHMYLHTVILTLFRPFLQSPLRDQKLRVFNSADSSPGAIYEVSINQMKHMVFQHHLDFPDKLFSSFAYAGYMQLGSAIASAGPSVLGSSSNRSTQDRRREQRFYFDLCMCFFQDAYLQHTVARPVAQGLLCMALENRLLRASKVRQVLEQFRKREEHQNHAGYQSRISTTPPQAIVNFELAVVDVDAARAHRLASKLEDLLLFDEFTSTTTTGEDEDDCSYNGDGNYENESDNEQDYESSAQSGSVLGSDLYRTPTSDVSTDVNNCWMDGCDWS</sequence>
<dbReference type="PROSITE" id="PS50048">
    <property type="entry name" value="ZN2_CY6_FUNGAL_2"/>
    <property type="match status" value="1"/>
</dbReference>
<comment type="caution">
    <text evidence="4">The sequence shown here is derived from an EMBL/GenBank/DDBJ whole genome shotgun (WGS) entry which is preliminary data.</text>
</comment>
<dbReference type="SUPFAM" id="SSF57701">
    <property type="entry name" value="Zn2/Cys6 DNA-binding domain"/>
    <property type="match status" value="1"/>
</dbReference>
<dbReference type="CDD" id="cd12148">
    <property type="entry name" value="fungal_TF_MHR"/>
    <property type="match status" value="1"/>
</dbReference>
<dbReference type="PANTHER" id="PTHR47256:SF1">
    <property type="entry name" value="ZN(II)2CYS6 TRANSCRIPTION FACTOR (EUROFUNG)"/>
    <property type="match status" value="1"/>
</dbReference>
<dbReference type="InterPro" id="IPR001138">
    <property type="entry name" value="Zn2Cys6_DnaBD"/>
</dbReference>
<evidence type="ECO:0000259" key="3">
    <source>
        <dbReference type="PROSITE" id="PS50048"/>
    </source>
</evidence>
<reference evidence="4 5" key="1">
    <citation type="submission" date="2023-01" db="EMBL/GenBank/DDBJ databases">
        <title>Analysis of 21 Apiospora genomes using comparative genomics revels a genus with tremendous synthesis potential of carbohydrate active enzymes and secondary metabolites.</title>
        <authorList>
            <person name="Sorensen T."/>
        </authorList>
    </citation>
    <scope>NUCLEOTIDE SEQUENCE [LARGE SCALE GENOMIC DNA]</scope>
    <source>
        <strain evidence="4 5">CBS 24483</strain>
    </source>
</reference>
<name>A0ABR1PT65_9PEZI</name>